<dbReference type="Proteomes" id="UP000198869">
    <property type="component" value="Unassembled WGS sequence"/>
</dbReference>
<organism evidence="1 2">
    <name type="scientific">Chryseobacterium taeanense</name>
    <dbReference type="NCBI Taxonomy" id="311334"/>
    <lineage>
        <taxon>Bacteria</taxon>
        <taxon>Pseudomonadati</taxon>
        <taxon>Bacteroidota</taxon>
        <taxon>Flavobacteriia</taxon>
        <taxon>Flavobacteriales</taxon>
        <taxon>Weeksellaceae</taxon>
        <taxon>Chryseobacterium group</taxon>
        <taxon>Chryseobacterium</taxon>
    </lineage>
</organism>
<dbReference type="AlphaFoldDB" id="A0A1G8EBA7"/>
<keyword evidence="2" id="KW-1185">Reference proteome</keyword>
<evidence type="ECO:0000313" key="2">
    <source>
        <dbReference type="Proteomes" id="UP000198869"/>
    </source>
</evidence>
<dbReference type="OrthoDB" id="1446671at2"/>
<evidence type="ECO:0000313" key="1">
    <source>
        <dbReference type="EMBL" id="SDH67127.1"/>
    </source>
</evidence>
<sequence length="113" mass="13759">MNSLEYAEQQLNRFYLDRNEFIKKNPSYPFIQSYSEVLLQLIIELEQKDKIVDTKLISLRMEANIFKEDLPGELYDDYKKGNLRYRENWFNQKKKIDNITTELYQYLSEISDK</sequence>
<accession>A0A1G8EBA7</accession>
<dbReference type="RefSeq" id="WP_089854147.1">
    <property type="nucleotide sequence ID" value="NZ_FNDW01000001.1"/>
</dbReference>
<dbReference type="STRING" id="311334.SAMN05421846_101500"/>
<proteinExistence type="predicted"/>
<name>A0A1G8EBA7_9FLAO</name>
<reference evidence="2" key="1">
    <citation type="submission" date="2016-10" db="EMBL/GenBank/DDBJ databases">
        <authorList>
            <person name="Varghese N."/>
            <person name="Submissions S."/>
        </authorList>
    </citation>
    <scope>NUCLEOTIDE SEQUENCE [LARGE SCALE GENOMIC DNA]</scope>
    <source>
        <strain evidence="2">DSM 17071</strain>
    </source>
</reference>
<evidence type="ECO:0008006" key="3">
    <source>
        <dbReference type="Google" id="ProtNLM"/>
    </source>
</evidence>
<protein>
    <recommendedName>
        <fullName evidence="3">HEPN domain-containing protein</fullName>
    </recommendedName>
</protein>
<dbReference type="EMBL" id="FNDW01000001">
    <property type="protein sequence ID" value="SDH67127.1"/>
    <property type="molecule type" value="Genomic_DNA"/>
</dbReference>
<gene>
    <name evidence="1" type="ORF">SAMN05421846_101500</name>
</gene>